<protein>
    <submittedName>
        <fullName evidence="2">Uncharacterized protein</fullName>
    </submittedName>
</protein>
<feature type="transmembrane region" description="Helical" evidence="1">
    <location>
        <begin position="76"/>
        <end position="96"/>
    </location>
</feature>
<name>A0A6V6Z152_9FLAO</name>
<accession>A0A6V6Z152</accession>
<evidence type="ECO:0000313" key="2">
    <source>
        <dbReference type="EMBL" id="CAD0005299.1"/>
    </source>
</evidence>
<reference evidence="2 3" key="1">
    <citation type="submission" date="2020-06" db="EMBL/GenBank/DDBJ databases">
        <authorList>
            <person name="Criscuolo A."/>
        </authorList>
    </citation>
    <scope>NUCLEOTIDE SEQUENCE [LARGE SCALE GENOMIC DNA]</scope>
    <source>
        <strain evidence="3">CIP 111411</strain>
    </source>
</reference>
<evidence type="ECO:0000256" key="1">
    <source>
        <dbReference type="SAM" id="Phobius"/>
    </source>
</evidence>
<dbReference type="AlphaFoldDB" id="A0A6V6Z152"/>
<dbReference type="Proteomes" id="UP000530060">
    <property type="component" value="Unassembled WGS sequence"/>
</dbReference>
<feature type="transmembrane region" description="Helical" evidence="1">
    <location>
        <begin position="16"/>
        <end position="38"/>
    </location>
</feature>
<comment type="caution">
    <text evidence="2">The sequence shown here is derived from an EMBL/GenBank/DDBJ whole genome shotgun (WGS) entry which is preliminary data.</text>
</comment>
<evidence type="ECO:0000313" key="3">
    <source>
        <dbReference type="Proteomes" id="UP000530060"/>
    </source>
</evidence>
<dbReference type="EMBL" id="CAIJDP010000071">
    <property type="protein sequence ID" value="CAD0005299.1"/>
    <property type="molecule type" value="Genomic_DNA"/>
</dbReference>
<feature type="transmembrane region" description="Helical" evidence="1">
    <location>
        <begin position="50"/>
        <end position="69"/>
    </location>
</feature>
<sequence length="132" mass="15153">MKESILKFVTKPQNIFLLDGFGALLTTLLFFFVLRTFNDFFGLSKKTLEYLASLSLVFSIYSISCYFLVSDNLKSFLKIICTANILYCVLTFGTIIFNYQNISIFGMIYFLGEIIAIGGIVYLEIKAIKRQW</sequence>
<keyword evidence="1" id="KW-1133">Transmembrane helix</keyword>
<proteinExistence type="predicted"/>
<keyword evidence="3" id="KW-1185">Reference proteome</keyword>
<dbReference type="RefSeq" id="WP_180909203.1">
    <property type="nucleotide sequence ID" value="NZ_CAIJDP010000071.1"/>
</dbReference>
<feature type="transmembrane region" description="Helical" evidence="1">
    <location>
        <begin position="102"/>
        <end position="123"/>
    </location>
</feature>
<keyword evidence="1" id="KW-0812">Transmembrane</keyword>
<organism evidence="2 3">
    <name type="scientific">Flavobacterium salmonis</name>
    <dbReference type="NCBI Taxonomy" id="2654844"/>
    <lineage>
        <taxon>Bacteria</taxon>
        <taxon>Pseudomonadati</taxon>
        <taxon>Bacteroidota</taxon>
        <taxon>Flavobacteriia</taxon>
        <taxon>Flavobacteriales</taxon>
        <taxon>Flavobacteriaceae</taxon>
        <taxon>Flavobacterium</taxon>
    </lineage>
</organism>
<keyword evidence="1" id="KW-0472">Membrane</keyword>
<gene>
    <name evidence="2" type="ORF">FLAT13_02674</name>
</gene>